<protein>
    <submittedName>
        <fullName evidence="1">Uncharacterized protein</fullName>
    </submittedName>
</protein>
<organism evidence="1 2">
    <name type="scientific">Phytophthora cactorum</name>
    <dbReference type="NCBI Taxonomy" id="29920"/>
    <lineage>
        <taxon>Eukaryota</taxon>
        <taxon>Sar</taxon>
        <taxon>Stramenopiles</taxon>
        <taxon>Oomycota</taxon>
        <taxon>Peronosporomycetes</taxon>
        <taxon>Peronosporales</taxon>
        <taxon>Peronosporaceae</taxon>
        <taxon>Phytophthora</taxon>
    </lineage>
</organism>
<evidence type="ECO:0000313" key="1">
    <source>
        <dbReference type="EMBL" id="RAW29728.1"/>
    </source>
</evidence>
<sequence length="150" mass="17001">MVPVMMLHKHTEDHFYGVEHGQTFIDWHARSGPTMWTRLDKVHATLRLPILSVKAYDPEFVALEAEQEEQALSEELGVDCYARVSQESVVPEVTTIDVQRYTPGPSTRVHRDVCGRLLSTAETGLMSTIDSRIAIRLHSANETSVQQWMP</sequence>
<accession>A0A329S2F8</accession>
<proteinExistence type="predicted"/>
<evidence type="ECO:0000313" key="2">
    <source>
        <dbReference type="Proteomes" id="UP000251314"/>
    </source>
</evidence>
<dbReference type="OrthoDB" id="101386at2759"/>
<reference evidence="1 2" key="1">
    <citation type="submission" date="2018-01" db="EMBL/GenBank/DDBJ databases">
        <title>Draft genome of the strawberry crown rot pathogen Phytophthora cactorum.</title>
        <authorList>
            <person name="Armitage A.D."/>
            <person name="Lysoe E."/>
            <person name="Nellist C.F."/>
            <person name="Harrison R.J."/>
            <person name="Brurberg M.B."/>
        </authorList>
    </citation>
    <scope>NUCLEOTIDE SEQUENCE [LARGE SCALE GENOMIC DNA]</scope>
    <source>
        <strain evidence="1 2">10300</strain>
    </source>
</reference>
<gene>
    <name evidence="1" type="ORF">PC110_g13894</name>
</gene>
<dbReference type="AlphaFoldDB" id="A0A329S2F8"/>
<name>A0A329S2F8_9STRA</name>
<keyword evidence="2" id="KW-1185">Reference proteome</keyword>
<dbReference type="VEuPathDB" id="FungiDB:PC110_g13894"/>
<dbReference type="EMBL" id="MJFZ01000410">
    <property type="protein sequence ID" value="RAW29728.1"/>
    <property type="molecule type" value="Genomic_DNA"/>
</dbReference>
<comment type="caution">
    <text evidence="1">The sequence shown here is derived from an EMBL/GenBank/DDBJ whole genome shotgun (WGS) entry which is preliminary data.</text>
</comment>
<dbReference type="Proteomes" id="UP000251314">
    <property type="component" value="Unassembled WGS sequence"/>
</dbReference>